<reference evidence="1 2" key="1">
    <citation type="submission" date="2024-01" db="EMBL/GenBank/DDBJ databases">
        <authorList>
            <person name="Wang Y."/>
            <person name="Lin M."/>
        </authorList>
    </citation>
    <scope>NUCLEOTIDE SEQUENCE [LARGE SCALE GENOMIC DNA]</scope>
</reference>
<organism evidence="1 2">
    <name type="scientific">Aeromonas phage phiA014S</name>
    <dbReference type="NCBI Taxonomy" id="3119845"/>
    <lineage>
        <taxon>Viruses</taxon>
        <taxon>Duplodnaviria</taxon>
        <taxon>Heunggongvirae</taxon>
        <taxon>Uroviricota</taxon>
        <taxon>Caudoviricetes</taxon>
        <taxon>Autographivirales</taxon>
        <taxon>Autotranscriptaviridae</taxon>
        <taxon>Studiervirinae</taxon>
        <taxon>Coryciavirus</taxon>
        <taxon>Coryciavirus A014S</taxon>
    </lineage>
</organism>
<protein>
    <submittedName>
        <fullName evidence="1">Uncharacterized protein</fullName>
    </submittedName>
</protein>
<dbReference type="Pfam" id="PF21825">
    <property type="entry name" value="crAss001_48"/>
    <property type="match status" value="1"/>
</dbReference>
<dbReference type="Proteomes" id="UP001333037">
    <property type="component" value="Segment"/>
</dbReference>
<name>A0ABZ2CQ95_9CAUD</name>
<evidence type="ECO:0000313" key="1">
    <source>
        <dbReference type="EMBL" id="WVX92073.1"/>
    </source>
</evidence>
<proteinExistence type="predicted"/>
<accession>A0ABZ2CQ95</accession>
<dbReference type="EMBL" id="PP226939">
    <property type="protein sequence ID" value="WVX92073.1"/>
    <property type="molecule type" value="Genomic_DNA"/>
</dbReference>
<keyword evidence="2" id="KW-1185">Reference proteome</keyword>
<evidence type="ECO:0000313" key="2">
    <source>
        <dbReference type="Proteomes" id="UP001333037"/>
    </source>
</evidence>
<sequence length="80" mass="9505">MVAFMIIIHRRRNDMPEHIKRLFVEQEELNTKVCALNTFINSNPIYDTLPAEERYDLNRQLGAMGDYLHILTQRLKRAMS</sequence>
<dbReference type="InterPro" id="IPR054052">
    <property type="entry name" value="Y16Q-like"/>
</dbReference>